<dbReference type="GO" id="GO:0006310">
    <property type="term" value="P:DNA recombination"/>
    <property type="evidence" value="ECO:0007669"/>
    <property type="project" value="UniProtKB-KW"/>
</dbReference>
<accession>F5YDH2</accession>
<dbReference type="PANTHER" id="PTHR30349">
    <property type="entry name" value="PHAGE INTEGRASE-RELATED"/>
    <property type="match status" value="1"/>
</dbReference>
<dbReference type="InterPro" id="IPR010998">
    <property type="entry name" value="Integrase_recombinase_N"/>
</dbReference>
<evidence type="ECO:0000313" key="5">
    <source>
        <dbReference type="EMBL" id="AEF82212.1"/>
    </source>
</evidence>
<organism evidence="5 6">
    <name type="scientific">Leadbettera azotonutricia (strain ATCC BAA-888 / DSM 13862 / ZAS-9)</name>
    <name type="common">Treponema azotonutricium</name>
    <dbReference type="NCBI Taxonomy" id="545695"/>
    <lineage>
        <taxon>Bacteria</taxon>
        <taxon>Pseudomonadati</taxon>
        <taxon>Spirochaetota</taxon>
        <taxon>Spirochaetia</taxon>
        <taxon>Spirochaetales</taxon>
        <taxon>Breznakiellaceae</taxon>
        <taxon>Leadbettera</taxon>
    </lineage>
</organism>
<comment type="similarity">
    <text evidence="1">Belongs to the 'phage' integrase family.</text>
</comment>
<dbReference type="InParanoid" id="F5YDH2"/>
<evidence type="ECO:0000256" key="3">
    <source>
        <dbReference type="ARBA" id="ARBA00023172"/>
    </source>
</evidence>
<keyword evidence="2" id="KW-0238">DNA-binding</keyword>
<dbReference type="Gene3D" id="1.10.150.130">
    <property type="match status" value="1"/>
</dbReference>
<protein>
    <submittedName>
        <fullName evidence="5">Site-specific recombinase, phage integrase family</fullName>
    </submittedName>
</protein>
<dbReference type="InterPro" id="IPR011010">
    <property type="entry name" value="DNA_brk_join_enz"/>
</dbReference>
<dbReference type="InterPro" id="IPR013762">
    <property type="entry name" value="Integrase-like_cat_sf"/>
</dbReference>
<feature type="domain" description="Tyr recombinase" evidence="4">
    <location>
        <begin position="182"/>
        <end position="376"/>
    </location>
</feature>
<sequence>MRRYYLRRRKPGGNWSAIFMDTDTSQQEKTRTTRTPDEKKADAIAQEWLANGLPDDEPPISKTARSMSFCDFLTGFWDFDTSEYFKELQTMGKEPHRAHAQEQQKLVVRYYSDYFGNILLYKIEELKFVSFLVYLKQEKKLSASTINQARNVAVKALRYAKAKKMIKHFDFDAVFRAWGEPERRGILERNEVENLFKLEWRDPRSRLVNLIASQTGMRMGEIRALRVCDILKDRINVEHSWSKVDGGLKCTKTQEQRKIPILPELHEEFIVYIKQFGGLYRSESFLFPGINKDIPYDNKQIEKDYHAMLEKIQIDDKKRKERNIVFHSWRHYCAKNLAQANTPRAIAMAILGHKTGFLFDYYARHFDTETFDKMAEAIKQGLRPRIEELHKAQ</sequence>
<dbReference type="HOGENOM" id="CLU_053688_0_0_12"/>
<dbReference type="GO" id="GO:0015074">
    <property type="term" value="P:DNA integration"/>
    <property type="evidence" value="ECO:0007669"/>
    <property type="project" value="InterPro"/>
</dbReference>
<dbReference type="GO" id="GO:0003677">
    <property type="term" value="F:DNA binding"/>
    <property type="evidence" value="ECO:0007669"/>
    <property type="project" value="UniProtKB-KW"/>
</dbReference>
<dbReference type="eggNOG" id="COG0582">
    <property type="taxonomic scope" value="Bacteria"/>
</dbReference>
<name>F5YDH2_LEAAZ</name>
<dbReference type="PANTHER" id="PTHR30349:SF41">
    <property type="entry name" value="INTEGRASE_RECOMBINASE PROTEIN MJ0367-RELATED"/>
    <property type="match status" value="1"/>
</dbReference>
<evidence type="ECO:0000313" key="6">
    <source>
        <dbReference type="Proteomes" id="UP000009222"/>
    </source>
</evidence>
<evidence type="ECO:0000256" key="2">
    <source>
        <dbReference type="ARBA" id="ARBA00023125"/>
    </source>
</evidence>
<evidence type="ECO:0000259" key="4">
    <source>
        <dbReference type="PROSITE" id="PS51898"/>
    </source>
</evidence>
<dbReference type="KEGG" id="taz:TREAZ_0356"/>
<proteinExistence type="inferred from homology"/>
<reference evidence="6" key="1">
    <citation type="submission" date="2009-12" db="EMBL/GenBank/DDBJ databases">
        <title>Complete sequence of Treponema azotonutricium strain ZAS-9.</title>
        <authorList>
            <person name="Tetu S.G."/>
            <person name="Matson E."/>
            <person name="Ren Q."/>
            <person name="Seshadri R."/>
            <person name="Elbourne L."/>
            <person name="Hassan K.A."/>
            <person name="Durkin A."/>
            <person name="Radune D."/>
            <person name="Mohamoud Y."/>
            <person name="Shay R."/>
            <person name="Jin S."/>
            <person name="Zhang X."/>
            <person name="Lucey K."/>
            <person name="Ballor N.R."/>
            <person name="Ottesen E."/>
            <person name="Rosenthal R."/>
            <person name="Allen A."/>
            <person name="Leadbetter J.R."/>
            <person name="Paulsen I.T."/>
        </authorList>
    </citation>
    <scope>NUCLEOTIDE SEQUENCE [LARGE SCALE GENOMIC DNA]</scope>
    <source>
        <strain evidence="6">ATCC BAA-888 / DSM 13862 / ZAS-9</strain>
    </source>
</reference>
<dbReference type="SUPFAM" id="SSF56349">
    <property type="entry name" value="DNA breaking-rejoining enzymes"/>
    <property type="match status" value="1"/>
</dbReference>
<dbReference type="AlphaFoldDB" id="F5YDH2"/>
<gene>
    <name evidence="5" type="ordered locus">TREAZ_0356</name>
</gene>
<dbReference type="EMBL" id="CP001841">
    <property type="protein sequence ID" value="AEF82212.1"/>
    <property type="molecule type" value="Genomic_DNA"/>
</dbReference>
<dbReference type="InterPro" id="IPR002104">
    <property type="entry name" value="Integrase_catalytic"/>
</dbReference>
<keyword evidence="6" id="KW-1185">Reference proteome</keyword>
<reference evidence="5 6" key="2">
    <citation type="journal article" date="2011" name="ISME J.">
        <title>RNA-seq reveals cooperative metabolic interactions between two termite-gut spirochete species in co-culture.</title>
        <authorList>
            <person name="Rosenthal A.Z."/>
            <person name="Matson E.G."/>
            <person name="Eldar A."/>
            <person name="Leadbetter J.R."/>
        </authorList>
    </citation>
    <scope>NUCLEOTIDE SEQUENCE [LARGE SCALE GENOMIC DNA]</scope>
    <source>
        <strain evidence="6">ATCC BAA-888 / DSM 13862 / ZAS-9</strain>
    </source>
</reference>
<dbReference type="PROSITE" id="PS51898">
    <property type="entry name" value="TYR_RECOMBINASE"/>
    <property type="match status" value="1"/>
</dbReference>
<evidence type="ECO:0000256" key="1">
    <source>
        <dbReference type="ARBA" id="ARBA00008857"/>
    </source>
</evidence>
<dbReference type="InterPro" id="IPR050090">
    <property type="entry name" value="Tyrosine_recombinase_XerCD"/>
</dbReference>
<dbReference type="STRING" id="545695.TREAZ_0356"/>
<dbReference type="RefSeq" id="WP_015711586.1">
    <property type="nucleotide sequence ID" value="NC_015577.1"/>
</dbReference>
<dbReference type="Pfam" id="PF00589">
    <property type="entry name" value="Phage_integrase"/>
    <property type="match status" value="1"/>
</dbReference>
<dbReference type="Proteomes" id="UP000009222">
    <property type="component" value="Chromosome"/>
</dbReference>
<keyword evidence="3" id="KW-0233">DNA recombination</keyword>
<dbReference type="Gene3D" id="1.10.443.10">
    <property type="entry name" value="Intergrase catalytic core"/>
    <property type="match status" value="1"/>
</dbReference>